<dbReference type="Proteomes" id="UP000733379">
    <property type="component" value="Unassembled WGS sequence"/>
</dbReference>
<accession>A0ABS6BB44</accession>
<sequence length="272" mass="29788">MFFTTPTDGTTLAYEEYGTGEPIVFLAGAMLNADMWECQIPFFVERGYRCIALDRRGHGRSDRPVSGYDIATTSADMEALLDHLDLRDATLVGHSTGGAEIAHYLARRGTERVARVAYVAAILPYLLQAQDNPIGVPEAALEAMLHDIRTDRSNWLARQAQAYFATQLATGVSPSQVELTYQQCLSCSPWAMLKIQEAIARCDSREALRSFDIDTLIVHGAADFSAPVEVTGRQLAAALPEAVYKEYPTGGHGLYASHADQLNADLLEFIKA</sequence>
<dbReference type="RefSeq" id="WP_215923589.1">
    <property type="nucleotide sequence ID" value="NZ_JAHKNI010000022.1"/>
</dbReference>
<proteinExistence type="predicted"/>
<protein>
    <submittedName>
        <fullName evidence="2">Alpha/beta hydrolase</fullName>
    </submittedName>
</protein>
<dbReference type="InterPro" id="IPR000073">
    <property type="entry name" value="AB_hydrolase_1"/>
</dbReference>
<comment type="caution">
    <text evidence="2">The sequence shown here is derived from an EMBL/GenBank/DDBJ whole genome shotgun (WGS) entry which is preliminary data.</text>
</comment>
<dbReference type="GO" id="GO:0016787">
    <property type="term" value="F:hydrolase activity"/>
    <property type="evidence" value="ECO:0007669"/>
    <property type="project" value="UniProtKB-KW"/>
</dbReference>
<organism evidence="2 3">
    <name type="scientific">Nocardia albiluteola</name>
    <dbReference type="NCBI Taxonomy" id="2842303"/>
    <lineage>
        <taxon>Bacteria</taxon>
        <taxon>Bacillati</taxon>
        <taxon>Actinomycetota</taxon>
        <taxon>Actinomycetes</taxon>
        <taxon>Mycobacteriales</taxon>
        <taxon>Nocardiaceae</taxon>
        <taxon>Nocardia</taxon>
    </lineage>
</organism>
<feature type="domain" description="AB hydrolase-1" evidence="1">
    <location>
        <begin position="22"/>
        <end position="257"/>
    </location>
</feature>
<dbReference type="EMBL" id="JAHKNI010000022">
    <property type="protein sequence ID" value="MBU3067512.1"/>
    <property type="molecule type" value="Genomic_DNA"/>
</dbReference>
<dbReference type="Gene3D" id="3.40.50.1820">
    <property type="entry name" value="alpha/beta hydrolase"/>
    <property type="match status" value="1"/>
</dbReference>
<dbReference type="PANTHER" id="PTHR43433">
    <property type="entry name" value="HYDROLASE, ALPHA/BETA FOLD FAMILY PROTEIN"/>
    <property type="match status" value="1"/>
</dbReference>
<name>A0ABS6BB44_9NOCA</name>
<dbReference type="PRINTS" id="PR00111">
    <property type="entry name" value="ABHYDROLASE"/>
</dbReference>
<evidence type="ECO:0000313" key="3">
    <source>
        <dbReference type="Proteomes" id="UP000733379"/>
    </source>
</evidence>
<dbReference type="PANTHER" id="PTHR43433:SF3">
    <property type="entry name" value="NON-HEME CHLOROPEROXIDASE"/>
    <property type="match status" value="1"/>
</dbReference>
<evidence type="ECO:0000313" key="2">
    <source>
        <dbReference type="EMBL" id="MBU3067512.1"/>
    </source>
</evidence>
<reference evidence="2 3" key="1">
    <citation type="submission" date="2021-06" db="EMBL/GenBank/DDBJ databases">
        <title>Actinomycetes sequencing.</title>
        <authorList>
            <person name="Shan Q."/>
        </authorList>
    </citation>
    <scope>NUCLEOTIDE SEQUENCE [LARGE SCALE GENOMIC DNA]</scope>
    <source>
        <strain evidence="2 3">NEAU-G5</strain>
    </source>
</reference>
<dbReference type="InterPro" id="IPR050471">
    <property type="entry name" value="AB_hydrolase"/>
</dbReference>
<dbReference type="SUPFAM" id="SSF53474">
    <property type="entry name" value="alpha/beta-Hydrolases"/>
    <property type="match status" value="1"/>
</dbReference>
<evidence type="ECO:0000259" key="1">
    <source>
        <dbReference type="Pfam" id="PF00561"/>
    </source>
</evidence>
<dbReference type="InterPro" id="IPR029058">
    <property type="entry name" value="AB_hydrolase_fold"/>
</dbReference>
<gene>
    <name evidence="2" type="ORF">KO481_39075</name>
</gene>
<dbReference type="Pfam" id="PF00561">
    <property type="entry name" value="Abhydrolase_1"/>
    <property type="match status" value="1"/>
</dbReference>
<keyword evidence="2" id="KW-0378">Hydrolase</keyword>
<keyword evidence="3" id="KW-1185">Reference proteome</keyword>